<evidence type="ECO:0000256" key="1">
    <source>
        <dbReference type="SAM" id="MobiDB-lite"/>
    </source>
</evidence>
<sequence>MTARRLFLAVGAFLLVAAAILWSQRIEIASGLVDRELARRGVEARYRVTEIGVTSQRIEDVVIGDPAAPDLTADWAELQISVGLNGPVVTGASAGGVRLRGRFVDGRIRLGAVDRLLPPPTPGAPIRLPDFDVALEEARLDLLTEAGRISARIDGRGNLADGFAGRLVARAPRLALGGCTAEGVVAAVGLETVDRQPLIDGPVRVRSAACGDAAIASATVQLDAALGEALDRWQGVADFDVAQLSSSGGVLNAVVGQTSFAGSSSGTDGRIELAGRQARLAGARAAQATLAGDWSIGRVTSLDGELAVNGAAVDRSLMTPLLRLDERTAGTPVSPLLARIGDASASAARDFALRARFVARQEASGQGMLSLSQLDATSASGAQLAIADGAAVALGWPGGQRRLDGQLTLSGGGLPAVSAVLRQPRATAAITGLVRVQPYAADNARIALAPVRFTTGGGGATRITTRATLDGPLAGGRVEGLDLPVAAQLTRAGALMVDPGCVPVRYRLVSIGAARLAPGGFDLCPAAGRRVVDGGGLAPLSIASPAITGTIGSTPLDVQAGSARLQPRAGAFTLSDLVLAVGNAARRTDVRIAEVDGRFGGGGPSGKFAGGGATIGGIPLVIGDAAGDWRFAGGALTLAGDIGLTDAVEPGRFERLVARDMRFRLGGDGIVADATLRLPANDAQIVDVAIRHDLKAGTGAAALTVPGIRFTPDGFQPEQLTRLTLGVVAEVDALVDGSGRIAWGPGGVTSTGEFGTQNAALAAAFGPVSGLTTRMQFVDLLGLQTAPGQVATIGSVNPGIEILNGAVRYRLLPERRVEVAGGSWPLAGGTLTLEPTLLDFAEQAERRMVFDVNALDAAKSIGRFEFEDLAATGTFDGRLPILFNREGGRIEGGTLMSREGGGTLAYNGELSNADLGTWGKLAFDALRSIRYNQLTIALDGAIDGEMVTQVRFGGVNRATPRTRASMILSQFTNLPFLFNIRVEAPFRGLLASLRGFGDPEELLRERLPDAINAPDPALPAPSGVQPPVSRTAS</sequence>
<gene>
    <name evidence="2" type="ORF">GGR88_000482</name>
</gene>
<proteinExistence type="predicted"/>
<evidence type="ECO:0000313" key="2">
    <source>
        <dbReference type="EMBL" id="NJC33008.1"/>
    </source>
</evidence>
<accession>A0ABX0XIL2</accession>
<dbReference type="EMBL" id="JAATJE010000001">
    <property type="protein sequence ID" value="NJC33008.1"/>
    <property type="molecule type" value="Genomic_DNA"/>
</dbReference>
<keyword evidence="3" id="KW-1185">Reference proteome</keyword>
<organism evidence="2 3">
    <name type="scientific">Sphingomonas jejuensis</name>
    <dbReference type="NCBI Taxonomy" id="904715"/>
    <lineage>
        <taxon>Bacteria</taxon>
        <taxon>Pseudomonadati</taxon>
        <taxon>Pseudomonadota</taxon>
        <taxon>Alphaproteobacteria</taxon>
        <taxon>Sphingomonadales</taxon>
        <taxon>Sphingomonadaceae</taxon>
        <taxon>Sphingomonas</taxon>
    </lineage>
</organism>
<comment type="caution">
    <text evidence="2">The sequence shown here is derived from an EMBL/GenBank/DDBJ whole genome shotgun (WGS) entry which is preliminary data.</text>
</comment>
<dbReference type="Pfam" id="PF11739">
    <property type="entry name" value="YdbH-like"/>
    <property type="match status" value="1"/>
</dbReference>
<feature type="region of interest" description="Disordered" evidence="1">
    <location>
        <begin position="1006"/>
        <end position="1033"/>
    </location>
</feature>
<evidence type="ECO:0000313" key="3">
    <source>
        <dbReference type="Proteomes" id="UP000734218"/>
    </source>
</evidence>
<evidence type="ECO:0008006" key="4">
    <source>
        <dbReference type="Google" id="ProtNLM"/>
    </source>
</evidence>
<protein>
    <recommendedName>
        <fullName evidence="4">Dicarboxylate transport</fullName>
    </recommendedName>
</protein>
<dbReference type="RefSeq" id="WP_167952623.1">
    <property type="nucleotide sequence ID" value="NZ_JAATJE010000001.1"/>
</dbReference>
<dbReference type="InterPro" id="IPR021730">
    <property type="entry name" value="YdbH"/>
</dbReference>
<name>A0ABX0XIL2_9SPHN</name>
<dbReference type="Proteomes" id="UP000734218">
    <property type="component" value="Unassembled WGS sequence"/>
</dbReference>
<reference evidence="2 3" key="1">
    <citation type="submission" date="2020-03" db="EMBL/GenBank/DDBJ databases">
        <title>Genomic Encyclopedia of Type Strains, Phase IV (KMG-IV): sequencing the most valuable type-strain genomes for metagenomic binning, comparative biology and taxonomic classification.</title>
        <authorList>
            <person name="Goeker M."/>
        </authorList>
    </citation>
    <scope>NUCLEOTIDE SEQUENCE [LARGE SCALE GENOMIC DNA]</scope>
    <source>
        <strain evidence="2 3">DSM 27651</strain>
    </source>
</reference>